<feature type="domain" description="Myb-like" evidence="7">
    <location>
        <begin position="62"/>
        <end position="112"/>
    </location>
</feature>
<dbReference type="CDD" id="cd00167">
    <property type="entry name" value="SANT"/>
    <property type="match status" value="2"/>
</dbReference>
<dbReference type="FunFam" id="1.10.10.60:FF:000185">
    <property type="entry name" value="MYB transcription factor"/>
    <property type="match status" value="1"/>
</dbReference>
<dbReference type="Proteomes" id="UP000237000">
    <property type="component" value="Unassembled WGS sequence"/>
</dbReference>
<name>A0A2P5FJ28_TREOI</name>
<feature type="domain" description="Myb-like" evidence="7">
    <location>
        <begin position="9"/>
        <end position="61"/>
    </location>
</feature>
<gene>
    <name evidence="9" type="primary">TorMYB52</name>
    <name evidence="9" type="ORF">TorRG33x02_063740</name>
</gene>
<evidence type="ECO:0000313" key="10">
    <source>
        <dbReference type="Proteomes" id="UP000237000"/>
    </source>
</evidence>
<keyword evidence="4" id="KW-0238">DNA-binding</keyword>
<dbReference type="InterPro" id="IPR051953">
    <property type="entry name" value="Plant_SW-associated_TFs"/>
</dbReference>
<dbReference type="PROSITE" id="PS50090">
    <property type="entry name" value="MYB_LIKE"/>
    <property type="match status" value="2"/>
</dbReference>
<evidence type="ECO:0000256" key="3">
    <source>
        <dbReference type="ARBA" id="ARBA00023015"/>
    </source>
</evidence>
<keyword evidence="5" id="KW-0804">Transcription</keyword>
<accession>A0A2P5FJ28</accession>
<keyword evidence="6" id="KW-0539">Nucleus</keyword>
<dbReference type="PANTHER" id="PTHR47997:SF31">
    <property type="entry name" value="MYB TRANSCRIPTION FACTOR"/>
    <property type="match status" value="1"/>
</dbReference>
<dbReference type="InterPro" id="IPR009057">
    <property type="entry name" value="Homeodomain-like_sf"/>
</dbReference>
<dbReference type="EMBL" id="JXTC01000029">
    <property type="protein sequence ID" value="PON97784.1"/>
    <property type="molecule type" value="Genomic_DNA"/>
</dbReference>
<dbReference type="GO" id="GO:0005634">
    <property type="term" value="C:nucleus"/>
    <property type="evidence" value="ECO:0007669"/>
    <property type="project" value="UniProtKB-SubCell"/>
</dbReference>
<dbReference type="AlphaFoldDB" id="A0A2P5FJ28"/>
<dbReference type="Pfam" id="PF00249">
    <property type="entry name" value="Myb_DNA-binding"/>
    <property type="match status" value="2"/>
</dbReference>
<reference evidence="10" key="1">
    <citation type="submission" date="2016-06" db="EMBL/GenBank/DDBJ databases">
        <title>Parallel loss of symbiosis genes in relatives of nitrogen-fixing non-legume Parasponia.</title>
        <authorList>
            <person name="Van Velzen R."/>
            <person name="Holmer R."/>
            <person name="Bu F."/>
            <person name="Rutten L."/>
            <person name="Van Zeijl A."/>
            <person name="Liu W."/>
            <person name="Santuari L."/>
            <person name="Cao Q."/>
            <person name="Sharma T."/>
            <person name="Shen D."/>
            <person name="Roswanjaya Y."/>
            <person name="Wardhani T."/>
            <person name="Kalhor M.S."/>
            <person name="Jansen J."/>
            <person name="Van den Hoogen J."/>
            <person name="Gungor B."/>
            <person name="Hartog M."/>
            <person name="Hontelez J."/>
            <person name="Verver J."/>
            <person name="Yang W.-C."/>
            <person name="Schijlen E."/>
            <person name="Repin R."/>
            <person name="Schilthuizen M."/>
            <person name="Schranz E."/>
            <person name="Heidstra R."/>
            <person name="Miyata K."/>
            <person name="Fedorova E."/>
            <person name="Kohlen W."/>
            <person name="Bisseling T."/>
            <person name="Smit S."/>
            <person name="Geurts R."/>
        </authorList>
    </citation>
    <scope>NUCLEOTIDE SEQUENCE [LARGE SCALE GENOMIC DNA]</scope>
    <source>
        <strain evidence="10">cv. RG33-2</strain>
    </source>
</reference>
<protein>
    <submittedName>
        <fullName evidence="9">MYB transcription factor</fullName>
    </submittedName>
</protein>
<dbReference type="PANTHER" id="PTHR47997">
    <property type="entry name" value="MYB DOMAIN PROTEIN 55"/>
    <property type="match status" value="1"/>
</dbReference>
<keyword evidence="10" id="KW-1185">Reference proteome</keyword>
<evidence type="ECO:0000313" key="9">
    <source>
        <dbReference type="EMBL" id="PON97784.1"/>
    </source>
</evidence>
<evidence type="ECO:0000256" key="4">
    <source>
        <dbReference type="ARBA" id="ARBA00023125"/>
    </source>
</evidence>
<organism evidence="9 10">
    <name type="scientific">Trema orientale</name>
    <name type="common">Charcoal tree</name>
    <name type="synonym">Celtis orientalis</name>
    <dbReference type="NCBI Taxonomy" id="63057"/>
    <lineage>
        <taxon>Eukaryota</taxon>
        <taxon>Viridiplantae</taxon>
        <taxon>Streptophyta</taxon>
        <taxon>Embryophyta</taxon>
        <taxon>Tracheophyta</taxon>
        <taxon>Spermatophyta</taxon>
        <taxon>Magnoliopsida</taxon>
        <taxon>eudicotyledons</taxon>
        <taxon>Gunneridae</taxon>
        <taxon>Pentapetalae</taxon>
        <taxon>rosids</taxon>
        <taxon>fabids</taxon>
        <taxon>Rosales</taxon>
        <taxon>Cannabaceae</taxon>
        <taxon>Trema</taxon>
    </lineage>
</organism>
<keyword evidence="2" id="KW-0677">Repeat</keyword>
<dbReference type="STRING" id="63057.A0A2P5FJ28"/>
<sequence>MGHHYCCKERKVKRGLWSPEEDEKLIRYINMHGYGCWSNVPEKAGLQRCGKSCRFRWLNYLRPDIKRGRFTQEEQKLIISLHGALGNSWAHISKYLPGRTDNEIKNYWNSWIKKKLYQKPSSTITAIGSTSTIEQYEYNPQIGFGSSQSECLQSQHMTTTNAPLPIVEDTSLLCRSSSSPSKQFITGLNSSTAGTWTHNTDNNNKENYQHYYQVQALYNYNNNNNNNNEIPPATTSFTITPSCLDTDYQQSLIRIEENLVPAGAIESHENCGTNMINDANKQLMIINSDDQLVNYPYNNGNIQLHQHY</sequence>
<dbReference type="PROSITE" id="PS51294">
    <property type="entry name" value="HTH_MYB"/>
    <property type="match status" value="2"/>
</dbReference>
<evidence type="ECO:0000256" key="1">
    <source>
        <dbReference type="ARBA" id="ARBA00004123"/>
    </source>
</evidence>
<comment type="caution">
    <text evidence="9">The sequence shown here is derived from an EMBL/GenBank/DDBJ whole genome shotgun (WGS) entry which is preliminary data.</text>
</comment>
<feature type="domain" description="HTH myb-type" evidence="8">
    <location>
        <begin position="62"/>
        <end position="116"/>
    </location>
</feature>
<feature type="domain" description="HTH myb-type" evidence="8">
    <location>
        <begin position="9"/>
        <end position="61"/>
    </location>
</feature>
<dbReference type="SUPFAM" id="SSF46689">
    <property type="entry name" value="Homeodomain-like"/>
    <property type="match status" value="1"/>
</dbReference>
<dbReference type="Gene3D" id="1.10.10.60">
    <property type="entry name" value="Homeodomain-like"/>
    <property type="match status" value="2"/>
</dbReference>
<dbReference type="InterPro" id="IPR017930">
    <property type="entry name" value="Myb_dom"/>
</dbReference>
<evidence type="ECO:0000259" key="7">
    <source>
        <dbReference type="PROSITE" id="PS50090"/>
    </source>
</evidence>
<evidence type="ECO:0000256" key="5">
    <source>
        <dbReference type="ARBA" id="ARBA00023163"/>
    </source>
</evidence>
<dbReference type="InParanoid" id="A0A2P5FJ28"/>
<evidence type="ECO:0000256" key="2">
    <source>
        <dbReference type="ARBA" id="ARBA00022737"/>
    </source>
</evidence>
<evidence type="ECO:0000256" key="6">
    <source>
        <dbReference type="ARBA" id="ARBA00023242"/>
    </source>
</evidence>
<comment type="subcellular location">
    <subcellularLocation>
        <location evidence="1">Nucleus</location>
    </subcellularLocation>
</comment>
<dbReference type="InterPro" id="IPR001005">
    <property type="entry name" value="SANT/Myb"/>
</dbReference>
<proteinExistence type="predicted"/>
<dbReference type="OrthoDB" id="2143914at2759"/>
<keyword evidence="3" id="KW-0805">Transcription regulation</keyword>
<evidence type="ECO:0000259" key="8">
    <source>
        <dbReference type="PROSITE" id="PS51294"/>
    </source>
</evidence>
<dbReference type="GO" id="GO:0003677">
    <property type="term" value="F:DNA binding"/>
    <property type="evidence" value="ECO:0007669"/>
    <property type="project" value="UniProtKB-KW"/>
</dbReference>
<dbReference type="SMART" id="SM00717">
    <property type="entry name" value="SANT"/>
    <property type="match status" value="2"/>
</dbReference>